<dbReference type="SUPFAM" id="SSF52047">
    <property type="entry name" value="RNI-like"/>
    <property type="match status" value="1"/>
</dbReference>
<sequence>MLPTLPWEIWAHIASYLSKDQLKKLYSVNRALYEISMDARYKTLWVEYLDKRTISRLRSVQDTPLVDREVHTVSATQDALTSIGSALLHRLYEAKPQHPDHVIGRVERHLRIIDCIWSLLSGRVESLSIRLWGGKTHFVCPTFSNVLGIKHLSVTLLGAFRGNAVAPGIANLINAASASLESFHLEISGIPSDSNHEIFGRLHPFPRVKRAHFAFCNAQAGSEAVTFLNTHGKGLEELKLSAVGVIPFSVAALQLPVLHKLSVDWSFCHNWTDHLKPGTNFPMLSCLKITGPCTKGHHIISFCDMLKRAGGSGLRHLELPCETMDAEAFDHFAEAFPNLHTLILQTTHLSSSSGSIPGWDVESFAAEMENREYSAWSLYDLEIRPVARAYGRFRYPWPSYEVMQIVASHVPSVRSFCGSGHMDSPNGAD</sequence>
<dbReference type="PROSITE" id="PS50181">
    <property type="entry name" value="FBOX"/>
    <property type="match status" value="1"/>
</dbReference>
<evidence type="ECO:0000313" key="3">
    <source>
        <dbReference type="Proteomes" id="UP000807025"/>
    </source>
</evidence>
<accession>A0A9P5ZYQ7</accession>
<feature type="domain" description="F-box" evidence="1">
    <location>
        <begin position="1"/>
        <end position="48"/>
    </location>
</feature>
<keyword evidence="3" id="KW-1185">Reference proteome</keyword>
<proteinExistence type="predicted"/>
<dbReference type="SUPFAM" id="SSF81383">
    <property type="entry name" value="F-box domain"/>
    <property type="match status" value="1"/>
</dbReference>
<dbReference type="Proteomes" id="UP000807025">
    <property type="component" value="Unassembled WGS sequence"/>
</dbReference>
<gene>
    <name evidence="2" type="ORF">BDN71DRAFT_1505216</name>
</gene>
<dbReference type="InterPro" id="IPR032675">
    <property type="entry name" value="LRR_dom_sf"/>
</dbReference>
<reference evidence="2" key="1">
    <citation type="submission" date="2020-11" db="EMBL/GenBank/DDBJ databases">
        <authorList>
            <consortium name="DOE Joint Genome Institute"/>
            <person name="Ahrendt S."/>
            <person name="Riley R."/>
            <person name="Andreopoulos W."/>
            <person name="Labutti K."/>
            <person name="Pangilinan J."/>
            <person name="Ruiz-Duenas F.J."/>
            <person name="Barrasa J.M."/>
            <person name="Sanchez-Garcia M."/>
            <person name="Camarero S."/>
            <person name="Miyauchi S."/>
            <person name="Serrano A."/>
            <person name="Linde D."/>
            <person name="Babiker R."/>
            <person name="Drula E."/>
            <person name="Ayuso-Fernandez I."/>
            <person name="Pacheco R."/>
            <person name="Padilla G."/>
            <person name="Ferreira P."/>
            <person name="Barriuso J."/>
            <person name="Kellner H."/>
            <person name="Castanera R."/>
            <person name="Alfaro M."/>
            <person name="Ramirez L."/>
            <person name="Pisabarro A.G."/>
            <person name="Kuo A."/>
            <person name="Tritt A."/>
            <person name="Lipzen A."/>
            <person name="He G."/>
            <person name="Yan M."/>
            <person name="Ng V."/>
            <person name="Cullen D."/>
            <person name="Martin F."/>
            <person name="Rosso M.-N."/>
            <person name="Henrissat B."/>
            <person name="Hibbett D."/>
            <person name="Martinez A.T."/>
            <person name="Grigoriev I.V."/>
        </authorList>
    </citation>
    <scope>NUCLEOTIDE SEQUENCE</scope>
    <source>
        <strain evidence="2">ATCC 90797</strain>
    </source>
</reference>
<evidence type="ECO:0000259" key="1">
    <source>
        <dbReference type="PROSITE" id="PS50181"/>
    </source>
</evidence>
<dbReference type="EMBL" id="MU154547">
    <property type="protein sequence ID" value="KAF9496977.1"/>
    <property type="molecule type" value="Genomic_DNA"/>
</dbReference>
<evidence type="ECO:0000313" key="2">
    <source>
        <dbReference type="EMBL" id="KAF9496977.1"/>
    </source>
</evidence>
<dbReference type="Gene3D" id="3.80.10.10">
    <property type="entry name" value="Ribonuclease Inhibitor"/>
    <property type="match status" value="1"/>
</dbReference>
<protein>
    <recommendedName>
        <fullName evidence="1">F-box domain-containing protein</fullName>
    </recommendedName>
</protein>
<comment type="caution">
    <text evidence="2">The sequence shown here is derived from an EMBL/GenBank/DDBJ whole genome shotgun (WGS) entry which is preliminary data.</text>
</comment>
<name>A0A9P5ZYQ7_PLEER</name>
<organism evidence="2 3">
    <name type="scientific">Pleurotus eryngii</name>
    <name type="common">Boletus of the steppes</name>
    <dbReference type="NCBI Taxonomy" id="5323"/>
    <lineage>
        <taxon>Eukaryota</taxon>
        <taxon>Fungi</taxon>
        <taxon>Dikarya</taxon>
        <taxon>Basidiomycota</taxon>
        <taxon>Agaricomycotina</taxon>
        <taxon>Agaricomycetes</taxon>
        <taxon>Agaricomycetidae</taxon>
        <taxon>Agaricales</taxon>
        <taxon>Pleurotineae</taxon>
        <taxon>Pleurotaceae</taxon>
        <taxon>Pleurotus</taxon>
    </lineage>
</organism>
<dbReference type="InterPro" id="IPR036047">
    <property type="entry name" value="F-box-like_dom_sf"/>
</dbReference>
<dbReference type="AlphaFoldDB" id="A0A9P5ZYQ7"/>
<dbReference type="InterPro" id="IPR001810">
    <property type="entry name" value="F-box_dom"/>
</dbReference>
<dbReference type="OrthoDB" id="3039255at2759"/>